<dbReference type="OrthoDB" id="514836at2759"/>
<dbReference type="InterPro" id="IPR038765">
    <property type="entry name" value="Papain-like_cys_pep_sf"/>
</dbReference>
<dbReference type="STRING" id="554055.A0A2P6VBZ6"/>
<evidence type="ECO:0000313" key="3">
    <source>
        <dbReference type="Proteomes" id="UP000239649"/>
    </source>
</evidence>
<accession>A0A2P6VBZ6</accession>
<comment type="similarity">
    <text evidence="1">Belongs to the arylamine N-acetyltransferase family.</text>
</comment>
<dbReference type="PANTHER" id="PTHR11786">
    <property type="entry name" value="N-HYDROXYARYLAMINE O-ACETYLTRANSFERASE"/>
    <property type="match status" value="1"/>
</dbReference>
<sequence>MGQATMSPSLVHAYLDRIGLPAAAGALPPPTLPTLAALHWAHLCSVPFENLSLRLEAAQKQHGIHTDLQSIYQKLVGSRRGGYCYEQNALFGAVLRSLGFDVVDGAARVVQPPQREAGGEADAVPLLDGVQAPAPELRLTGHDHHVLFVWLDGRLWLADVGFGGQLRAGYYLQHRSLADGSWKYLYFFRLDEFLPQDYAIMNHYITQHLQSYFRHNTVVARETREGRVTLFNSTFRRWREGEAAPHEEREVEGEAALLALLADHFDLRFTAEEAGTI</sequence>
<proteinExistence type="inferred from homology"/>
<dbReference type="Gene3D" id="3.30.2140.20">
    <property type="match status" value="2"/>
</dbReference>
<dbReference type="PANTHER" id="PTHR11786:SF0">
    <property type="entry name" value="ARYLAMINE N-ACETYLTRANSFERASE 4-RELATED"/>
    <property type="match status" value="1"/>
</dbReference>
<dbReference type="InterPro" id="IPR053710">
    <property type="entry name" value="Arylamine_NAT_domain_sf"/>
</dbReference>
<dbReference type="EMBL" id="LHPF02000014">
    <property type="protein sequence ID" value="PSC71622.1"/>
    <property type="molecule type" value="Genomic_DNA"/>
</dbReference>
<evidence type="ECO:0000256" key="1">
    <source>
        <dbReference type="ARBA" id="ARBA00006547"/>
    </source>
</evidence>
<keyword evidence="3" id="KW-1185">Reference proteome</keyword>
<dbReference type="AlphaFoldDB" id="A0A2P6VBZ6"/>
<name>A0A2P6VBZ6_9CHLO</name>
<evidence type="ECO:0000313" key="2">
    <source>
        <dbReference type="EMBL" id="PSC71622.1"/>
    </source>
</evidence>
<dbReference type="Proteomes" id="UP000239649">
    <property type="component" value="Unassembled WGS sequence"/>
</dbReference>
<gene>
    <name evidence="2" type="ORF">C2E20_5072</name>
</gene>
<dbReference type="Pfam" id="PF00797">
    <property type="entry name" value="Acetyltransf_2"/>
    <property type="match status" value="2"/>
</dbReference>
<dbReference type="GO" id="GO:0016407">
    <property type="term" value="F:acetyltransferase activity"/>
    <property type="evidence" value="ECO:0007669"/>
    <property type="project" value="InterPro"/>
</dbReference>
<organism evidence="2 3">
    <name type="scientific">Micractinium conductrix</name>
    <dbReference type="NCBI Taxonomy" id="554055"/>
    <lineage>
        <taxon>Eukaryota</taxon>
        <taxon>Viridiplantae</taxon>
        <taxon>Chlorophyta</taxon>
        <taxon>core chlorophytes</taxon>
        <taxon>Trebouxiophyceae</taxon>
        <taxon>Chlorellales</taxon>
        <taxon>Chlorellaceae</taxon>
        <taxon>Chlorella clade</taxon>
        <taxon>Micractinium</taxon>
    </lineage>
</organism>
<dbReference type="SUPFAM" id="SSF54001">
    <property type="entry name" value="Cysteine proteinases"/>
    <property type="match status" value="1"/>
</dbReference>
<protein>
    <submittedName>
        <fullName evidence="2">N-hydroxyarylamine O-acetyltransferase</fullName>
    </submittedName>
</protein>
<comment type="caution">
    <text evidence="2">The sequence shown here is derived from an EMBL/GenBank/DDBJ whole genome shotgun (WGS) entry which is preliminary data.</text>
</comment>
<dbReference type="InterPro" id="IPR001447">
    <property type="entry name" value="Arylamine_N-AcTrfase"/>
</dbReference>
<reference evidence="2 3" key="1">
    <citation type="journal article" date="2018" name="Plant J.">
        <title>Genome sequences of Chlorella sorokiniana UTEX 1602 and Micractinium conductrix SAG 241.80: implications to maltose excretion by a green alga.</title>
        <authorList>
            <person name="Arriola M.B."/>
            <person name="Velmurugan N."/>
            <person name="Zhang Y."/>
            <person name="Plunkett M.H."/>
            <person name="Hondzo H."/>
            <person name="Barney B.M."/>
        </authorList>
    </citation>
    <scope>NUCLEOTIDE SEQUENCE [LARGE SCALE GENOMIC DNA]</scope>
    <source>
        <strain evidence="2 3">SAG 241.80</strain>
    </source>
</reference>